<proteinExistence type="inferred from homology"/>
<dbReference type="EMBL" id="AF228583">
    <property type="protein sequence ID" value="AAK49799.1"/>
    <property type="molecule type" value="Genomic_DNA"/>
</dbReference>
<dbReference type="GO" id="GO:0140359">
    <property type="term" value="F:ABC-type transporter activity"/>
    <property type="evidence" value="ECO:0007669"/>
    <property type="project" value="InterPro"/>
</dbReference>
<keyword evidence="2" id="KW-0813">Transport</keyword>
<dbReference type="AlphaFoldDB" id="Q93UJ9"/>
<keyword evidence="4" id="KW-0472">Membrane</keyword>
<dbReference type="InterPro" id="IPR027417">
    <property type="entry name" value="P-loop_NTPase"/>
</dbReference>
<comment type="similarity">
    <text evidence="1">Belongs to the ABC transporter superfamily.</text>
</comment>
<accession>Q93UJ9</accession>
<evidence type="ECO:0000259" key="7">
    <source>
        <dbReference type="PROSITE" id="PS50893"/>
    </source>
</evidence>
<dbReference type="Pfam" id="PF00005">
    <property type="entry name" value="ABC_tran"/>
    <property type="match status" value="1"/>
</dbReference>
<keyword evidence="4" id="KW-0997">Cell inner membrane</keyword>
<dbReference type="SMART" id="SM00382">
    <property type="entry name" value="AAA"/>
    <property type="match status" value="1"/>
</dbReference>
<keyword evidence="5" id="KW-0547">Nucleotide-binding</keyword>
<dbReference type="InterPro" id="IPR050683">
    <property type="entry name" value="Bact_Polysacc_Export_ATP-bd"/>
</dbReference>
<sequence>MISDIWRALAWRCLWSVSRWFATWVVRSRQNDSTDSGQETYQTKSGERTVLDGVDVDIASGEKIGILGGNGAGKSTLIRIISGAERPTEGRVYRGMSVSWPLAFGGAFQTSLTGIDNLRFICRIYDVSVEDKLPFVREFTELGRYLNEPVKTYSAGMRAKLAFAISMAVDFDCFLIDEVTAVGDERFRQKCHVELFEKRNSRAMIFVSHDPGFIRANCQRATVLHGGKLYEFPEMDEAYHFYREMQRV</sequence>
<evidence type="ECO:0000256" key="2">
    <source>
        <dbReference type="ARBA" id="ARBA00022448"/>
    </source>
</evidence>
<dbReference type="PANTHER" id="PTHR46743:SF2">
    <property type="entry name" value="TEICHOIC ACIDS EXPORT ATP-BINDING PROTEIN TAGH"/>
    <property type="match status" value="1"/>
</dbReference>
<dbReference type="SUPFAM" id="SSF52540">
    <property type="entry name" value="P-loop containing nucleoside triphosphate hydrolases"/>
    <property type="match status" value="1"/>
</dbReference>
<dbReference type="InterPro" id="IPR017871">
    <property type="entry name" value="ABC_transporter-like_CS"/>
</dbReference>
<evidence type="ECO:0000256" key="6">
    <source>
        <dbReference type="ARBA" id="ARBA00022840"/>
    </source>
</evidence>
<evidence type="ECO:0000256" key="5">
    <source>
        <dbReference type="ARBA" id="ARBA00022741"/>
    </source>
</evidence>
<evidence type="ECO:0000256" key="4">
    <source>
        <dbReference type="ARBA" id="ARBA00022519"/>
    </source>
</evidence>
<feature type="domain" description="ABC transporter" evidence="7">
    <location>
        <begin position="28"/>
        <end position="248"/>
    </location>
</feature>
<dbReference type="PANTHER" id="PTHR46743">
    <property type="entry name" value="TEICHOIC ACIDS EXPORT ATP-BINDING PROTEIN TAGH"/>
    <property type="match status" value="1"/>
</dbReference>
<gene>
    <name evidence="8" type="primary">wzt2</name>
</gene>
<dbReference type="PROSITE" id="PS50893">
    <property type="entry name" value="ABC_TRANSPORTER_2"/>
    <property type="match status" value="1"/>
</dbReference>
<dbReference type="InterPro" id="IPR003439">
    <property type="entry name" value="ABC_transporter-like_ATP-bd"/>
</dbReference>
<keyword evidence="3" id="KW-1003">Cell membrane</keyword>
<name>Q93UJ9_BURPE</name>
<dbReference type="CDD" id="cd03220">
    <property type="entry name" value="ABC_KpsT_Wzt"/>
    <property type="match status" value="1"/>
</dbReference>
<dbReference type="InterPro" id="IPR015860">
    <property type="entry name" value="ABC_transpr_TagH-like"/>
</dbReference>
<dbReference type="Gene3D" id="3.40.50.300">
    <property type="entry name" value="P-loop containing nucleotide triphosphate hydrolases"/>
    <property type="match status" value="1"/>
</dbReference>
<evidence type="ECO:0000313" key="8">
    <source>
        <dbReference type="EMBL" id="AAK49799.1"/>
    </source>
</evidence>
<dbReference type="GO" id="GO:0005524">
    <property type="term" value="F:ATP binding"/>
    <property type="evidence" value="ECO:0007669"/>
    <property type="project" value="UniProtKB-KW"/>
</dbReference>
<protein>
    <submittedName>
        <fullName evidence="8">Wzt2</fullName>
    </submittedName>
</protein>
<dbReference type="InterPro" id="IPR003593">
    <property type="entry name" value="AAA+_ATPase"/>
</dbReference>
<reference evidence="8" key="1">
    <citation type="journal article" date="2001" name="Infect. Immun.">
        <title>Detection of bacterial virulence genes by subtractive hybridization: identification of capsular polysaccharide of Burkholderia pseudomallei as a major virulence determinant.</title>
        <authorList>
            <person name="Reckseidler S.L."/>
            <person name="DeShazer D."/>
            <person name="Sokol P.A."/>
            <person name="Woods D.E."/>
        </authorList>
    </citation>
    <scope>NUCLEOTIDE SEQUENCE</scope>
</reference>
<organism evidence="8">
    <name type="scientific">Burkholderia pseudomallei</name>
    <name type="common">Pseudomonas pseudomallei</name>
    <dbReference type="NCBI Taxonomy" id="28450"/>
    <lineage>
        <taxon>Bacteria</taxon>
        <taxon>Pseudomonadati</taxon>
        <taxon>Pseudomonadota</taxon>
        <taxon>Betaproteobacteria</taxon>
        <taxon>Burkholderiales</taxon>
        <taxon>Burkholderiaceae</taxon>
        <taxon>Burkholderia</taxon>
        <taxon>pseudomallei group</taxon>
    </lineage>
</organism>
<keyword evidence="6" id="KW-0067">ATP-binding</keyword>
<evidence type="ECO:0000256" key="3">
    <source>
        <dbReference type="ARBA" id="ARBA00022475"/>
    </source>
</evidence>
<dbReference type="PROSITE" id="PS00211">
    <property type="entry name" value="ABC_TRANSPORTER_1"/>
    <property type="match status" value="1"/>
</dbReference>
<dbReference type="GO" id="GO:0016887">
    <property type="term" value="F:ATP hydrolysis activity"/>
    <property type="evidence" value="ECO:0007669"/>
    <property type="project" value="InterPro"/>
</dbReference>
<dbReference type="GO" id="GO:0016020">
    <property type="term" value="C:membrane"/>
    <property type="evidence" value="ECO:0007669"/>
    <property type="project" value="InterPro"/>
</dbReference>
<evidence type="ECO:0000256" key="1">
    <source>
        <dbReference type="ARBA" id="ARBA00005417"/>
    </source>
</evidence>